<evidence type="ECO:0000256" key="10">
    <source>
        <dbReference type="ARBA" id="ARBA00022729"/>
    </source>
</evidence>
<sequence length="547" mass="62806">MNSFYFCNLCIFVYISGLFIWTRGVLGLICHCDYHCPDDHVNFTCQTNYKCFKTRQFEEGTKNIVERHGCIGNREGEGMFQCRSEKTKFKTPMQLQCCDDQDICNWHLTPTIPQQHIDEYHFNLEKTNGEAPTNNHAQGLALAISISICAMILFIIVAYMGFRCAQIKAKHKSQKKRRFVIPHGTAPVDSMHELLLDGNHSSGTGSGKPQMTQRTIAHQLTFLEEIGRGRFAIVYKTKWKDQFFATKVVRSFDEASWKNELEIFEKCNLSHENVLGYVGGDVLESTPGQEVQRLIISSYHEFGTLHRFLLNHSYDVNVLFRLVYTALSGIVHLHRDFLGSQGKPKLAHRNITSKNIYVKDDLQCCIGDFGLAVAQPEDGPLNLRQNPRLPTSRYMPPDMLADLSRIEMQSFDTFQRGDMYSFGLCLWEMILRYEVKATPEEYSLPYTEYLKKNPNEPEYTEMRRLVTVEKKRCQLPQRYHEDQHSRFLMRLINGCWHEQPTMRVTALRMRASLEKYLQERSKSEGSGESTSSVGTAASLGTASTGLS</sequence>
<keyword evidence="23" id="KW-1185">Reference proteome</keyword>
<dbReference type="InterPro" id="IPR003605">
    <property type="entry name" value="GS_dom"/>
</dbReference>
<evidence type="ECO:0000256" key="1">
    <source>
        <dbReference type="ARBA" id="ARBA00001936"/>
    </source>
</evidence>
<dbReference type="Gene3D" id="1.10.510.10">
    <property type="entry name" value="Transferase(Phosphotransferase) domain 1"/>
    <property type="match status" value="1"/>
</dbReference>
<dbReference type="PANTHER" id="PTHR23255">
    <property type="entry name" value="TRANSFORMING GROWTH FACTOR-BETA RECEPTOR TYPE I AND II"/>
    <property type="match status" value="1"/>
</dbReference>
<name>A0A7M5WTF1_9CNID</name>
<dbReference type="Gene3D" id="3.30.200.20">
    <property type="entry name" value="Phosphorylase Kinase, domain 1"/>
    <property type="match status" value="1"/>
</dbReference>
<evidence type="ECO:0000256" key="2">
    <source>
        <dbReference type="ARBA" id="ARBA00001946"/>
    </source>
</evidence>
<dbReference type="Pfam" id="PF08515">
    <property type="entry name" value="TGF_beta_GS"/>
    <property type="match status" value="1"/>
</dbReference>
<dbReference type="SUPFAM" id="SSF56112">
    <property type="entry name" value="Protein kinase-like (PK-like)"/>
    <property type="match status" value="1"/>
</dbReference>
<evidence type="ECO:0000313" key="23">
    <source>
        <dbReference type="Proteomes" id="UP000594262"/>
    </source>
</evidence>
<dbReference type="InterPro" id="IPR001245">
    <property type="entry name" value="Ser-Thr/Tyr_kinase_cat_dom"/>
</dbReference>
<comment type="cofactor">
    <cofactor evidence="2">
        <name>Mg(2+)</name>
        <dbReference type="ChEBI" id="CHEBI:18420"/>
    </cofactor>
</comment>
<accession>A0A7M5WTF1</accession>
<feature type="transmembrane region" description="Helical" evidence="19">
    <location>
        <begin position="140"/>
        <end position="162"/>
    </location>
</feature>
<dbReference type="RefSeq" id="XP_066921723.1">
    <property type="nucleotide sequence ID" value="XM_067065622.1"/>
</dbReference>
<keyword evidence="12" id="KW-0418">Kinase</keyword>
<feature type="domain" description="GS" evidence="21">
    <location>
        <begin position="189"/>
        <end position="219"/>
    </location>
</feature>
<dbReference type="EC" id="2.7.11.30" evidence="5"/>
<keyword evidence="8 19" id="KW-0812">Transmembrane</keyword>
<keyword evidence="7" id="KW-0808">Transferase</keyword>
<dbReference type="PROSITE" id="PS51256">
    <property type="entry name" value="GS"/>
    <property type="match status" value="1"/>
</dbReference>
<evidence type="ECO:0000256" key="9">
    <source>
        <dbReference type="ARBA" id="ARBA00022723"/>
    </source>
</evidence>
<dbReference type="Pfam" id="PF07714">
    <property type="entry name" value="PK_Tyr_Ser-Thr"/>
    <property type="match status" value="1"/>
</dbReference>
<evidence type="ECO:0000256" key="13">
    <source>
        <dbReference type="ARBA" id="ARBA00022840"/>
    </source>
</evidence>
<dbReference type="PROSITE" id="PS50011">
    <property type="entry name" value="PROTEIN_KINASE_DOM"/>
    <property type="match status" value="1"/>
</dbReference>
<dbReference type="Pfam" id="PF01064">
    <property type="entry name" value="Activin_recp"/>
    <property type="match status" value="1"/>
</dbReference>
<comment type="subcellular location">
    <subcellularLocation>
        <location evidence="3">Membrane</location>
        <topology evidence="3">Single-pass type I membrane protein</topology>
    </subcellularLocation>
</comment>
<dbReference type="GO" id="GO:0004675">
    <property type="term" value="F:transmembrane receptor protein serine/threonine kinase activity"/>
    <property type="evidence" value="ECO:0007669"/>
    <property type="project" value="UniProtKB-EC"/>
</dbReference>
<dbReference type="GO" id="GO:0005886">
    <property type="term" value="C:plasma membrane"/>
    <property type="evidence" value="ECO:0007669"/>
    <property type="project" value="TreeGrafter"/>
</dbReference>
<keyword evidence="15 19" id="KW-1133">Transmembrane helix</keyword>
<keyword evidence="9" id="KW-0479">Metal-binding</keyword>
<keyword evidence="14" id="KW-0460">Magnesium</keyword>
<dbReference type="InterPro" id="IPR045860">
    <property type="entry name" value="Snake_toxin-like_sf"/>
</dbReference>
<keyword evidence="16 19" id="KW-0472">Membrane</keyword>
<dbReference type="GeneID" id="136809047"/>
<feature type="domain" description="Protein kinase" evidence="20">
    <location>
        <begin position="220"/>
        <end position="517"/>
    </location>
</feature>
<dbReference type="GO" id="GO:0043235">
    <property type="term" value="C:receptor complex"/>
    <property type="evidence" value="ECO:0007669"/>
    <property type="project" value="TreeGrafter"/>
</dbReference>
<organism evidence="22 23">
    <name type="scientific">Clytia hemisphaerica</name>
    <dbReference type="NCBI Taxonomy" id="252671"/>
    <lineage>
        <taxon>Eukaryota</taxon>
        <taxon>Metazoa</taxon>
        <taxon>Cnidaria</taxon>
        <taxon>Hydrozoa</taxon>
        <taxon>Hydroidolina</taxon>
        <taxon>Leptothecata</taxon>
        <taxon>Obeliida</taxon>
        <taxon>Clytiidae</taxon>
        <taxon>Clytia</taxon>
    </lineage>
</organism>
<evidence type="ECO:0000256" key="15">
    <source>
        <dbReference type="ARBA" id="ARBA00022989"/>
    </source>
</evidence>
<evidence type="ECO:0000256" key="4">
    <source>
        <dbReference type="ARBA" id="ARBA00009605"/>
    </source>
</evidence>
<protein>
    <recommendedName>
        <fullName evidence="5">receptor protein serine/threonine kinase</fullName>
        <ecNumber evidence="5">2.7.11.30</ecNumber>
    </recommendedName>
</protein>
<dbReference type="InterPro" id="IPR011009">
    <property type="entry name" value="Kinase-like_dom_sf"/>
</dbReference>
<keyword evidence="10" id="KW-0732">Signal</keyword>
<feature type="compositionally biased region" description="Low complexity" evidence="18">
    <location>
        <begin position="526"/>
        <end position="538"/>
    </location>
</feature>
<dbReference type="PANTHER" id="PTHR23255:SF71">
    <property type="entry name" value="RECEPTOR PROTEIN SERINE_THREONINE KINASE"/>
    <property type="match status" value="1"/>
</dbReference>
<evidence type="ECO:0000259" key="21">
    <source>
        <dbReference type="PROSITE" id="PS51256"/>
    </source>
</evidence>
<comment type="similarity">
    <text evidence="4">Belongs to the protein kinase superfamily. TKL Ser/Thr protein kinase family. TGFB receptor subfamily.</text>
</comment>
<dbReference type="Proteomes" id="UP000594262">
    <property type="component" value="Unplaced"/>
</dbReference>
<dbReference type="AlphaFoldDB" id="A0A7M5WTF1"/>
<dbReference type="InterPro" id="IPR000719">
    <property type="entry name" value="Prot_kinase_dom"/>
</dbReference>
<evidence type="ECO:0000256" key="16">
    <source>
        <dbReference type="ARBA" id="ARBA00023136"/>
    </source>
</evidence>
<evidence type="ECO:0000256" key="12">
    <source>
        <dbReference type="ARBA" id="ARBA00022777"/>
    </source>
</evidence>
<dbReference type="CDD" id="cd23532">
    <property type="entry name" value="TFP_LU_ECD_BMPR1"/>
    <property type="match status" value="1"/>
</dbReference>
<evidence type="ECO:0000256" key="7">
    <source>
        <dbReference type="ARBA" id="ARBA00022679"/>
    </source>
</evidence>
<keyword evidence="17" id="KW-0675">Receptor</keyword>
<dbReference type="GO" id="GO:0005524">
    <property type="term" value="F:ATP binding"/>
    <property type="evidence" value="ECO:0007669"/>
    <property type="project" value="UniProtKB-KW"/>
</dbReference>
<reference evidence="22" key="1">
    <citation type="submission" date="2021-01" db="UniProtKB">
        <authorList>
            <consortium name="EnsemblMetazoa"/>
        </authorList>
    </citation>
    <scope>IDENTIFICATION</scope>
</reference>
<dbReference type="InterPro" id="IPR000472">
    <property type="entry name" value="Activin_recp"/>
</dbReference>
<evidence type="ECO:0000256" key="19">
    <source>
        <dbReference type="SAM" id="Phobius"/>
    </source>
</evidence>
<keyword evidence="13" id="KW-0067">ATP-binding</keyword>
<dbReference type="Gene3D" id="2.10.60.10">
    <property type="entry name" value="CD59"/>
    <property type="match status" value="1"/>
</dbReference>
<evidence type="ECO:0000256" key="18">
    <source>
        <dbReference type="SAM" id="MobiDB-lite"/>
    </source>
</evidence>
<comment type="cofactor">
    <cofactor evidence="1">
        <name>Mn(2+)</name>
        <dbReference type="ChEBI" id="CHEBI:29035"/>
    </cofactor>
</comment>
<feature type="region of interest" description="Disordered" evidence="18">
    <location>
        <begin position="518"/>
        <end position="547"/>
    </location>
</feature>
<evidence type="ECO:0000256" key="6">
    <source>
        <dbReference type="ARBA" id="ARBA00022527"/>
    </source>
</evidence>
<keyword evidence="6" id="KW-0723">Serine/threonine-protein kinase</keyword>
<evidence type="ECO:0000256" key="3">
    <source>
        <dbReference type="ARBA" id="ARBA00004479"/>
    </source>
</evidence>
<dbReference type="EnsemblMetazoa" id="CLYHEMT012869.1">
    <property type="protein sequence ID" value="CLYHEMP012869.1"/>
    <property type="gene ID" value="CLYHEMG012869"/>
</dbReference>
<dbReference type="SMART" id="SM00467">
    <property type="entry name" value="GS"/>
    <property type="match status" value="1"/>
</dbReference>
<dbReference type="OrthoDB" id="69842at2759"/>
<evidence type="ECO:0000256" key="8">
    <source>
        <dbReference type="ARBA" id="ARBA00022692"/>
    </source>
</evidence>
<proteinExistence type="inferred from homology"/>
<dbReference type="InterPro" id="IPR000333">
    <property type="entry name" value="TGFB_receptor"/>
</dbReference>
<dbReference type="SUPFAM" id="SSF57302">
    <property type="entry name" value="Snake toxin-like"/>
    <property type="match status" value="1"/>
</dbReference>
<evidence type="ECO:0000313" key="22">
    <source>
        <dbReference type="EnsemblMetazoa" id="CLYHEMP012869.1"/>
    </source>
</evidence>
<evidence type="ECO:0000259" key="20">
    <source>
        <dbReference type="PROSITE" id="PS50011"/>
    </source>
</evidence>
<evidence type="ECO:0000256" key="14">
    <source>
        <dbReference type="ARBA" id="ARBA00022842"/>
    </source>
</evidence>
<evidence type="ECO:0000256" key="17">
    <source>
        <dbReference type="ARBA" id="ARBA00023170"/>
    </source>
</evidence>
<dbReference type="GO" id="GO:0071363">
    <property type="term" value="P:cellular response to growth factor stimulus"/>
    <property type="evidence" value="ECO:0007669"/>
    <property type="project" value="TreeGrafter"/>
</dbReference>
<evidence type="ECO:0000256" key="11">
    <source>
        <dbReference type="ARBA" id="ARBA00022741"/>
    </source>
</evidence>
<keyword evidence="11" id="KW-0547">Nucleotide-binding</keyword>
<evidence type="ECO:0000256" key="5">
    <source>
        <dbReference type="ARBA" id="ARBA00012401"/>
    </source>
</evidence>